<sequence length="39" mass="4559">MWNFSTDVAFLDKLKRLNPLFPCSEQYYSFGIIPAFSLV</sequence>
<dbReference type="STRING" id="1189612.A33Q_3490"/>
<dbReference type="EMBL" id="ALWO02000045">
    <property type="protein sequence ID" value="EOZ93550.1"/>
    <property type="molecule type" value="Genomic_DNA"/>
</dbReference>
<reference evidence="1 3" key="1">
    <citation type="journal article" date="2013" name="Genome Announc.">
        <title>Draft Genome Sequence of Indibacter alkaliphilus Strain LW1T, Isolated from Lonar Lake, a Haloalkaline Lake in the Buldana District of Maharashtra, India.</title>
        <authorList>
            <person name="Singh A."/>
            <person name="Kumar Jangir P."/>
            <person name="Sharma R."/>
            <person name="Singh A."/>
            <person name="Kumar Pinnaka A."/>
            <person name="Shivaji S."/>
        </authorList>
    </citation>
    <scope>NUCLEOTIDE SEQUENCE [LARGE SCALE GENOMIC DNA]</scope>
    <source>
        <strain evidence="1 3">LW1</strain>
    </source>
</reference>
<keyword evidence="3" id="KW-1185">Reference proteome</keyword>
<comment type="caution">
    <text evidence="1">The sequence shown here is derived from an EMBL/GenBank/DDBJ whole genome shotgun (WGS) entry which is preliminary data.</text>
</comment>
<evidence type="ECO:0000313" key="3">
    <source>
        <dbReference type="Proteomes" id="UP000006073"/>
    </source>
</evidence>
<dbReference type="EMBL" id="ALWO02000045">
    <property type="protein sequence ID" value="EOZ93544.1"/>
    <property type="molecule type" value="Genomic_DNA"/>
</dbReference>
<evidence type="ECO:0000313" key="2">
    <source>
        <dbReference type="EMBL" id="EOZ93550.1"/>
    </source>
</evidence>
<evidence type="ECO:0000313" key="1">
    <source>
        <dbReference type="EMBL" id="EOZ93544.1"/>
    </source>
</evidence>
<protein>
    <submittedName>
        <fullName evidence="1">Uncharacterized protein</fullName>
    </submittedName>
</protein>
<gene>
    <name evidence="1" type="ORF">A33Q_3490</name>
    <name evidence="2" type="ORF">A33Q_3496</name>
</gene>
<name>S2D3T4_INDAL</name>
<proteinExistence type="predicted"/>
<organism evidence="1 3">
    <name type="scientific">Indibacter alkaliphilus (strain CCUG 57479 / KCTC 22604 / LW1)</name>
    <dbReference type="NCBI Taxonomy" id="1189612"/>
    <lineage>
        <taxon>Bacteria</taxon>
        <taxon>Pseudomonadati</taxon>
        <taxon>Bacteroidota</taxon>
        <taxon>Cytophagia</taxon>
        <taxon>Cytophagales</taxon>
        <taxon>Cyclobacteriaceae</taxon>
    </lineage>
</organism>
<dbReference type="AlphaFoldDB" id="S2D3T4"/>
<accession>S2D3T4</accession>
<dbReference type="Proteomes" id="UP000006073">
    <property type="component" value="Unassembled WGS sequence"/>
</dbReference>